<evidence type="ECO:0000256" key="1">
    <source>
        <dbReference type="ARBA" id="ARBA00004442"/>
    </source>
</evidence>
<evidence type="ECO:0000256" key="2">
    <source>
        <dbReference type="ARBA" id="ARBA00023136"/>
    </source>
</evidence>
<evidence type="ECO:0000313" key="5">
    <source>
        <dbReference type="Proteomes" id="UP000261003"/>
    </source>
</evidence>
<dbReference type="GO" id="GO:0009279">
    <property type="term" value="C:cell outer membrane"/>
    <property type="evidence" value="ECO:0007669"/>
    <property type="project" value="UniProtKB-SubCell"/>
</dbReference>
<organism evidence="4 5">
    <name type="scientific">Phocaeicola vulgatus</name>
    <name type="common">Bacteroides vulgatus</name>
    <dbReference type="NCBI Taxonomy" id="821"/>
    <lineage>
        <taxon>Bacteria</taxon>
        <taxon>Pseudomonadati</taxon>
        <taxon>Bacteroidota</taxon>
        <taxon>Bacteroidia</taxon>
        <taxon>Bacteroidales</taxon>
        <taxon>Bacteroidaceae</taxon>
        <taxon>Phocaeicola</taxon>
    </lineage>
</organism>
<evidence type="ECO:0000313" key="4">
    <source>
        <dbReference type="EMBL" id="RGM47102.1"/>
    </source>
</evidence>
<accession>A0A3E4WY39</accession>
<protein>
    <recommendedName>
        <fullName evidence="6">TonB-dependent receptor</fullName>
    </recommendedName>
</protein>
<dbReference type="EMBL" id="QSTG01000003">
    <property type="protein sequence ID" value="RGM47102.1"/>
    <property type="molecule type" value="Genomic_DNA"/>
</dbReference>
<dbReference type="InterPro" id="IPR036942">
    <property type="entry name" value="Beta-barrel_TonB_sf"/>
</dbReference>
<evidence type="ECO:0008006" key="6">
    <source>
        <dbReference type="Google" id="ProtNLM"/>
    </source>
</evidence>
<dbReference type="Gene3D" id="2.170.130.10">
    <property type="entry name" value="TonB-dependent receptor, plug domain"/>
    <property type="match status" value="1"/>
</dbReference>
<keyword evidence="3" id="KW-0998">Cell outer membrane</keyword>
<name>A0A3E4WY39_PHOVU</name>
<dbReference type="Gene3D" id="2.60.40.1120">
    <property type="entry name" value="Carboxypeptidase-like, regulatory domain"/>
    <property type="match status" value="1"/>
</dbReference>
<evidence type="ECO:0000256" key="3">
    <source>
        <dbReference type="ARBA" id="ARBA00023237"/>
    </source>
</evidence>
<dbReference type="Pfam" id="PF13715">
    <property type="entry name" value="CarbopepD_reg_2"/>
    <property type="match status" value="1"/>
</dbReference>
<dbReference type="InterPro" id="IPR037066">
    <property type="entry name" value="Plug_dom_sf"/>
</dbReference>
<dbReference type="InterPro" id="IPR008969">
    <property type="entry name" value="CarboxyPept-like_regulatory"/>
</dbReference>
<proteinExistence type="predicted"/>
<keyword evidence="2" id="KW-0472">Membrane</keyword>
<reference evidence="4 5" key="1">
    <citation type="submission" date="2018-08" db="EMBL/GenBank/DDBJ databases">
        <title>A genome reference for cultivated species of the human gut microbiota.</title>
        <authorList>
            <person name="Zou Y."/>
            <person name="Xue W."/>
            <person name="Luo G."/>
        </authorList>
    </citation>
    <scope>NUCLEOTIDE SEQUENCE [LARGE SCALE GENOMIC DNA]</scope>
    <source>
        <strain evidence="4 5">OM08-13BH</strain>
    </source>
</reference>
<dbReference type="Gene3D" id="2.40.170.20">
    <property type="entry name" value="TonB-dependent receptor, beta-barrel domain"/>
    <property type="match status" value="1"/>
</dbReference>
<comment type="caution">
    <text evidence="4">The sequence shown here is derived from an EMBL/GenBank/DDBJ whole genome shotgun (WGS) entry which is preliminary data.</text>
</comment>
<sequence length="890" mass="102175">MRKLPMTGPTLHINDRKQIKRMKSLICLALLFLALSVRGQGITLTGNVRDGKDQSALQDVNVVISSQGHKDITAYTISDQKGSFRLTYTPAKDKEYVIRFSYLGYETVVLNIEKSITQYNVALHAQAIDIKEIIVKAPKIKSQGDTIIYNVASFSKEGDKTIGDVLKKLPGVRVEENGQISYQGTAINKFYIEGMDLLGGKYNIATNNISNDDVGSVEIMENHQPIKALNGLSISEQAAINLRLKEKAKQKWIGSLKGGGGFTPSSGLWTAEVIAMHFNKNFQSLNTYKTNNTGQDVTKEFKSFDLNERRYGSEKLTDYIHISSLYPHELNRERELFNTTHQVTSNNLSRLKSRLNITTHIGWIDHKEQADKQTITQYYQADADTITVREHESSLYKKQTLAAGITLDINEEQYNMTNRLMTDFTWKHKDEAVNGNLPNIQNSYSPDKQLVNDLYLLKKFGKKFIIFSSYSFLQDNPQKLSVLYTKESPKVQRIEQRKLFSDNKVDYGIVAGKLVINTTVGFSLLSRNMRSRLTGMEQVDKAENYSHVNSTRLYLISKLEYSLGKLKSYLSLPVYFYTSRYSGKTTASKEKYTKLSLNPRLYVTYPFSSRWQMDITGSVSSSPSGESLFYTGYIMNSYRTMSEGYPVYKQNRRQMIEGNLSYKQAMEELFGNLSVRYSRSTTPYTPYQQFQEGYLISSYQEGENNRNQFSISASLSKGISWIKGYIFLDAAYSDSRSLLVRNDLKVPNAQRTWHIVPRLEMDLFRWLTMKYKLNYAYSILALEDEETATRNISLNQQLSLRFSPFAKVSMELVAEHYHNESSTDRTRDFFLADFILSHKISSKWEIEVLAKNLMNEQRYVYTSFTDEASTVSRSYDIRPRNLMMTIKYSY</sequence>
<dbReference type="Proteomes" id="UP000261003">
    <property type="component" value="Unassembled WGS sequence"/>
</dbReference>
<dbReference type="AlphaFoldDB" id="A0A3E4WY39"/>
<dbReference type="SUPFAM" id="SSF49464">
    <property type="entry name" value="Carboxypeptidase regulatory domain-like"/>
    <property type="match status" value="1"/>
</dbReference>
<comment type="subcellular location">
    <subcellularLocation>
        <location evidence="1">Cell outer membrane</location>
    </subcellularLocation>
</comment>
<dbReference type="SUPFAM" id="SSF56935">
    <property type="entry name" value="Porins"/>
    <property type="match status" value="1"/>
</dbReference>
<gene>
    <name evidence="4" type="ORF">DXC16_03250</name>
</gene>